<name>A0A9P4Q5B4_9PEZI</name>
<proteinExistence type="predicted"/>
<keyword evidence="2" id="KW-1185">Reference proteome</keyword>
<dbReference type="EMBL" id="MU003825">
    <property type="protein sequence ID" value="KAF2718429.1"/>
    <property type="molecule type" value="Genomic_DNA"/>
</dbReference>
<dbReference type="Proteomes" id="UP000799441">
    <property type="component" value="Unassembled WGS sequence"/>
</dbReference>
<dbReference type="OrthoDB" id="2316594at2759"/>
<organism evidence="1 2">
    <name type="scientific">Polychaeton citri CBS 116435</name>
    <dbReference type="NCBI Taxonomy" id="1314669"/>
    <lineage>
        <taxon>Eukaryota</taxon>
        <taxon>Fungi</taxon>
        <taxon>Dikarya</taxon>
        <taxon>Ascomycota</taxon>
        <taxon>Pezizomycotina</taxon>
        <taxon>Dothideomycetes</taxon>
        <taxon>Dothideomycetidae</taxon>
        <taxon>Capnodiales</taxon>
        <taxon>Capnodiaceae</taxon>
        <taxon>Polychaeton</taxon>
    </lineage>
</organism>
<reference evidence="1" key="1">
    <citation type="journal article" date="2020" name="Stud. Mycol.">
        <title>101 Dothideomycetes genomes: a test case for predicting lifestyles and emergence of pathogens.</title>
        <authorList>
            <person name="Haridas S."/>
            <person name="Albert R."/>
            <person name="Binder M."/>
            <person name="Bloem J."/>
            <person name="Labutti K."/>
            <person name="Salamov A."/>
            <person name="Andreopoulos B."/>
            <person name="Baker S."/>
            <person name="Barry K."/>
            <person name="Bills G."/>
            <person name="Bluhm B."/>
            <person name="Cannon C."/>
            <person name="Castanera R."/>
            <person name="Culley D."/>
            <person name="Daum C."/>
            <person name="Ezra D."/>
            <person name="Gonzalez J."/>
            <person name="Henrissat B."/>
            <person name="Kuo A."/>
            <person name="Liang C."/>
            <person name="Lipzen A."/>
            <person name="Lutzoni F."/>
            <person name="Magnuson J."/>
            <person name="Mondo S."/>
            <person name="Nolan M."/>
            <person name="Ohm R."/>
            <person name="Pangilinan J."/>
            <person name="Park H.-J."/>
            <person name="Ramirez L."/>
            <person name="Alfaro M."/>
            <person name="Sun H."/>
            <person name="Tritt A."/>
            <person name="Yoshinaga Y."/>
            <person name="Zwiers L.-H."/>
            <person name="Turgeon B."/>
            <person name="Goodwin S."/>
            <person name="Spatafora J."/>
            <person name="Crous P."/>
            <person name="Grigoriev I."/>
        </authorList>
    </citation>
    <scope>NUCLEOTIDE SEQUENCE</scope>
    <source>
        <strain evidence="1">CBS 116435</strain>
    </source>
</reference>
<comment type="caution">
    <text evidence="1">The sequence shown here is derived from an EMBL/GenBank/DDBJ whole genome shotgun (WGS) entry which is preliminary data.</text>
</comment>
<accession>A0A9P4Q5B4</accession>
<protein>
    <submittedName>
        <fullName evidence="1">Uncharacterized protein</fullName>
    </submittedName>
</protein>
<feature type="non-terminal residue" evidence="1">
    <location>
        <position position="196"/>
    </location>
</feature>
<evidence type="ECO:0000313" key="1">
    <source>
        <dbReference type="EMBL" id="KAF2718429.1"/>
    </source>
</evidence>
<dbReference type="AlphaFoldDB" id="A0A9P4Q5B4"/>
<evidence type="ECO:0000313" key="2">
    <source>
        <dbReference type="Proteomes" id="UP000799441"/>
    </source>
</evidence>
<gene>
    <name evidence="1" type="ORF">K431DRAFT_287707</name>
</gene>
<sequence length="196" mass="21449">MADAYESANDYQRELEAFIELASLNHSEDGKASAELRNSPLLTSRTKQLINSKSNGPEDQVQQYGLLGHHVGGHKRIEKHQPVLLNVQAPQSIFLCGSQGSGKSYTLSCILENCLLPDVKVGRLKRPLCGLAFHWDKGSGDVPAEVAGLCSQGVNVRVLVSTSRSQHLDEVYERIPGASKNLEITPLLFRDTDLSI</sequence>